<comment type="similarity">
    <text evidence="8">Belongs to the TRAP transporter small permease family.</text>
</comment>
<reference evidence="11 12" key="1">
    <citation type="journal article" date="2017" name="Genome Announc.">
        <title>Complete Genome Sequences of Two Acetylene-Fermenting Pelobacter acetylenicus Strains.</title>
        <authorList>
            <person name="Sutton J.M."/>
            <person name="Baesman S.M."/>
            <person name="Fierst J.L."/>
            <person name="Poret-Peterson A.T."/>
            <person name="Oremland R.S."/>
            <person name="Dunlap D.S."/>
            <person name="Akob D.M."/>
        </authorList>
    </citation>
    <scope>NUCLEOTIDE SEQUENCE [LARGE SCALE GENOMIC DNA]</scope>
    <source>
        <strain evidence="11 12">SFB93</strain>
    </source>
</reference>
<dbReference type="Proteomes" id="UP000182517">
    <property type="component" value="Chromosome"/>
</dbReference>
<evidence type="ECO:0000256" key="7">
    <source>
        <dbReference type="ARBA" id="ARBA00023136"/>
    </source>
</evidence>
<comment type="subcellular location">
    <subcellularLocation>
        <location evidence="1">Cell inner membrane</location>
        <topology evidence="1">Multi-pass membrane protein</topology>
    </subcellularLocation>
</comment>
<evidence type="ECO:0000256" key="2">
    <source>
        <dbReference type="ARBA" id="ARBA00022448"/>
    </source>
</evidence>
<dbReference type="OrthoDB" id="5430717at2"/>
<keyword evidence="5 9" id="KW-0812">Transmembrane</keyword>
<sequence length="164" mass="18714">MMQKMLKRVDRSLGFVEDWSLFIAVAVALLVAMANVVLRKLTPISLYWSDEVVKKVIFFTTYIGCSAAVRKRALIRIDALPQMVKGLKKPLTAFSHLAVLIFAVFMVRYGWTMTVSAWNDPFARTATLEIPEWFFYAVLPLMGVMLILRTLLVLIEDWRGLPAE</sequence>
<keyword evidence="12" id="KW-1185">Reference proteome</keyword>
<dbReference type="PANTHER" id="PTHR35011">
    <property type="entry name" value="2,3-DIKETO-L-GULONATE TRAP TRANSPORTER SMALL PERMEASE PROTEIN YIAM"/>
    <property type="match status" value="1"/>
</dbReference>
<keyword evidence="2" id="KW-0813">Transport</keyword>
<dbReference type="GO" id="GO:0015740">
    <property type="term" value="P:C4-dicarboxylate transport"/>
    <property type="evidence" value="ECO:0007669"/>
    <property type="project" value="TreeGrafter"/>
</dbReference>
<dbReference type="KEGG" id="pef:A7E78_08940"/>
<evidence type="ECO:0000256" key="4">
    <source>
        <dbReference type="ARBA" id="ARBA00022519"/>
    </source>
</evidence>
<feature type="transmembrane region" description="Helical" evidence="9">
    <location>
        <begin position="21"/>
        <end position="40"/>
    </location>
</feature>
<accession>A0A1L3GQ07</accession>
<gene>
    <name evidence="11" type="ORF">A7E78_08940</name>
</gene>
<organism evidence="11 12">
    <name type="scientific">Syntrophotalea acetylenivorans</name>
    <dbReference type="NCBI Taxonomy" id="1842532"/>
    <lineage>
        <taxon>Bacteria</taxon>
        <taxon>Pseudomonadati</taxon>
        <taxon>Thermodesulfobacteriota</taxon>
        <taxon>Desulfuromonadia</taxon>
        <taxon>Desulfuromonadales</taxon>
        <taxon>Syntrophotaleaceae</taxon>
        <taxon>Syntrophotalea</taxon>
    </lineage>
</organism>
<evidence type="ECO:0000313" key="11">
    <source>
        <dbReference type="EMBL" id="APG27950.1"/>
    </source>
</evidence>
<proteinExistence type="inferred from homology"/>
<dbReference type="PANTHER" id="PTHR35011:SF2">
    <property type="entry name" value="2,3-DIKETO-L-GULONATE TRAP TRANSPORTER SMALL PERMEASE PROTEIN YIAM"/>
    <property type="match status" value="1"/>
</dbReference>
<feature type="transmembrane region" description="Helical" evidence="9">
    <location>
        <begin position="133"/>
        <end position="155"/>
    </location>
</feature>
<dbReference type="Pfam" id="PF04290">
    <property type="entry name" value="DctQ"/>
    <property type="match status" value="1"/>
</dbReference>
<evidence type="ECO:0000256" key="9">
    <source>
        <dbReference type="SAM" id="Phobius"/>
    </source>
</evidence>
<dbReference type="GO" id="GO:0005886">
    <property type="term" value="C:plasma membrane"/>
    <property type="evidence" value="ECO:0007669"/>
    <property type="project" value="UniProtKB-SubCell"/>
</dbReference>
<evidence type="ECO:0000256" key="6">
    <source>
        <dbReference type="ARBA" id="ARBA00022989"/>
    </source>
</evidence>
<feature type="domain" description="Tripartite ATP-independent periplasmic transporters DctQ component" evidence="10">
    <location>
        <begin position="29"/>
        <end position="159"/>
    </location>
</feature>
<evidence type="ECO:0000256" key="5">
    <source>
        <dbReference type="ARBA" id="ARBA00022692"/>
    </source>
</evidence>
<dbReference type="STRING" id="1842532.A7E78_08940"/>
<dbReference type="EMBL" id="CP015519">
    <property type="protein sequence ID" value="APG27950.1"/>
    <property type="molecule type" value="Genomic_DNA"/>
</dbReference>
<evidence type="ECO:0000259" key="10">
    <source>
        <dbReference type="Pfam" id="PF04290"/>
    </source>
</evidence>
<keyword evidence="6 9" id="KW-1133">Transmembrane helix</keyword>
<name>A0A1L3GQ07_9BACT</name>
<dbReference type="GO" id="GO:0022857">
    <property type="term" value="F:transmembrane transporter activity"/>
    <property type="evidence" value="ECO:0007669"/>
    <property type="project" value="TreeGrafter"/>
</dbReference>
<dbReference type="AlphaFoldDB" id="A0A1L3GQ07"/>
<feature type="transmembrane region" description="Helical" evidence="9">
    <location>
        <begin position="91"/>
        <end position="111"/>
    </location>
</feature>
<evidence type="ECO:0000256" key="8">
    <source>
        <dbReference type="ARBA" id="ARBA00038436"/>
    </source>
</evidence>
<evidence type="ECO:0000256" key="3">
    <source>
        <dbReference type="ARBA" id="ARBA00022475"/>
    </source>
</evidence>
<evidence type="ECO:0000313" key="12">
    <source>
        <dbReference type="Proteomes" id="UP000182517"/>
    </source>
</evidence>
<keyword evidence="7 9" id="KW-0472">Membrane</keyword>
<dbReference type="InterPro" id="IPR007387">
    <property type="entry name" value="TRAP_DctQ"/>
</dbReference>
<evidence type="ECO:0000256" key="1">
    <source>
        <dbReference type="ARBA" id="ARBA00004429"/>
    </source>
</evidence>
<dbReference type="RefSeq" id="WP_072283913.1">
    <property type="nucleotide sequence ID" value="NZ_CP015519.1"/>
</dbReference>
<keyword evidence="4" id="KW-0997">Cell inner membrane</keyword>
<keyword evidence="3" id="KW-1003">Cell membrane</keyword>
<protein>
    <submittedName>
        <fullName evidence="11">C4-dicarboxylate ABC transporter permease</fullName>
    </submittedName>
</protein>
<dbReference type="InterPro" id="IPR055348">
    <property type="entry name" value="DctQ"/>
</dbReference>